<evidence type="ECO:0000256" key="5">
    <source>
        <dbReference type="ARBA" id="ARBA00022801"/>
    </source>
</evidence>
<proteinExistence type="inferred from homology"/>
<dbReference type="InterPro" id="IPR012340">
    <property type="entry name" value="NA-bd_OB-fold"/>
</dbReference>
<dbReference type="InterPro" id="IPR004609">
    <property type="entry name" value="ATP-dep_DNA_helicase_RecG"/>
</dbReference>
<comment type="catalytic activity">
    <reaction evidence="14 15">
        <text>ATP + H2O = ADP + phosphate + H(+)</text>
        <dbReference type="Rhea" id="RHEA:13065"/>
        <dbReference type="ChEBI" id="CHEBI:15377"/>
        <dbReference type="ChEBI" id="CHEBI:15378"/>
        <dbReference type="ChEBI" id="CHEBI:30616"/>
        <dbReference type="ChEBI" id="CHEBI:43474"/>
        <dbReference type="ChEBI" id="CHEBI:456216"/>
        <dbReference type="EC" id="5.6.2.4"/>
    </reaction>
</comment>
<dbReference type="InterPro" id="IPR033454">
    <property type="entry name" value="RecG_wedge"/>
</dbReference>
<evidence type="ECO:0000256" key="10">
    <source>
        <dbReference type="ARBA" id="ARBA00023204"/>
    </source>
</evidence>
<dbReference type="GO" id="GO:0005524">
    <property type="term" value="F:ATP binding"/>
    <property type="evidence" value="ECO:0007669"/>
    <property type="project" value="UniProtKB-KW"/>
</dbReference>
<feature type="domain" description="Helicase ATP-binding" evidence="16">
    <location>
        <begin position="271"/>
        <end position="434"/>
    </location>
</feature>
<dbReference type="SUPFAM" id="SSF52540">
    <property type="entry name" value="P-loop containing nucleoside triphosphate hydrolases"/>
    <property type="match status" value="2"/>
</dbReference>
<evidence type="ECO:0000256" key="14">
    <source>
        <dbReference type="ARBA" id="ARBA00048988"/>
    </source>
</evidence>
<keyword evidence="10 15" id="KW-0234">DNA repair</keyword>
<dbReference type="CDD" id="cd17992">
    <property type="entry name" value="DEXHc_RecG"/>
    <property type="match status" value="1"/>
</dbReference>
<dbReference type="PROSITE" id="PS51192">
    <property type="entry name" value="HELICASE_ATP_BIND_1"/>
    <property type="match status" value="1"/>
</dbReference>
<dbReference type="Pfam" id="PF00270">
    <property type="entry name" value="DEAD"/>
    <property type="match status" value="1"/>
</dbReference>
<dbReference type="Gene3D" id="3.40.50.300">
    <property type="entry name" value="P-loop containing nucleotide triphosphate hydrolases"/>
    <property type="match status" value="2"/>
</dbReference>
<dbReference type="NCBIfam" id="NF008165">
    <property type="entry name" value="PRK10917.1-3"/>
    <property type="match status" value="1"/>
</dbReference>
<dbReference type="PANTHER" id="PTHR47964:SF1">
    <property type="entry name" value="ATP-DEPENDENT DNA HELICASE HOMOLOG RECG, CHLOROPLASTIC"/>
    <property type="match status" value="1"/>
</dbReference>
<dbReference type="GO" id="GO:0043138">
    <property type="term" value="F:3'-5' DNA helicase activity"/>
    <property type="evidence" value="ECO:0007669"/>
    <property type="project" value="UniProtKB-EC"/>
</dbReference>
<dbReference type="InterPro" id="IPR027417">
    <property type="entry name" value="P-loop_NTPase"/>
</dbReference>
<comment type="similarity">
    <text evidence="1 15">Belongs to the helicase family. RecG subfamily.</text>
</comment>
<keyword evidence="7 15" id="KW-0067">ATP-binding</keyword>
<evidence type="ECO:0000259" key="17">
    <source>
        <dbReference type="PROSITE" id="PS51194"/>
    </source>
</evidence>
<dbReference type="InterPro" id="IPR045562">
    <property type="entry name" value="RecG_dom3_C"/>
</dbReference>
<dbReference type="Pfam" id="PF17191">
    <property type="entry name" value="RecG_wedge"/>
    <property type="match status" value="1"/>
</dbReference>
<sequence length="690" mass="77309">MKKSTLITELKGVGEKTQKLYAKLNIKTVGDLLADYPRDYETFAEPVKIAQAPREEAAAVYAAVTGILSEKRAGKLHILNLNVSDASGSLTLTFYNMPFLKKTLKRGGFYIFRGVIHRRGNAGVMEQPKIYSPEDYRKLTNRLIPRYSLTKGLTNQAIQKCVKQVLSLYDFGTEYYNQTILKKNNLIPEREAVETIHFPDDYDALIRARRRIVFDEFFSFLFLMRKNREFCEQLSNSHPMMETADTVRFLEQLPFPLTKAQEKVWKEIKEDLSSPCCMNRLIQGDVGSGKTILAVLALLMTAANGYQGALMAPTEVLAIQHYETITEYAGKYGLIFRPVLLVGSMSSKEKKQVYGQIASGEANLIIGTHALIQEKVQYASLALVVTDEQHRFGVRQREHLAGKGNTPHILVMSATPIPRTLAIILYGDLHISVIDEMPADRLPIKNCVVGTAYRPKAYKFIAGEVEKGRQVYVICPQIAGDEEDTEGSPVLENVVDYAEKLRNALPPGIQVAFLHGKMRPADKNRIMEEFAARSIDVLVSTTVIEVGINVPNATVMMVENAERFGLAQLHQLRGRVGRGKHQSYCIFVSGSEKKDTMERLEILNKSNDGFFIASQDLKLRGPGDLFGIRQSGEFSFRIGDIYSDASVLKQASDAVDELLQEDPELRQPENALLRVHLSETAADSVDFRTL</sequence>
<dbReference type="Pfam" id="PF00271">
    <property type="entry name" value="Helicase_C"/>
    <property type="match status" value="1"/>
</dbReference>
<dbReference type="InterPro" id="IPR014001">
    <property type="entry name" value="Helicase_ATP-bd"/>
</dbReference>
<dbReference type="SMART" id="SM00490">
    <property type="entry name" value="HELICc"/>
    <property type="match status" value="1"/>
</dbReference>
<dbReference type="Pfam" id="PF19833">
    <property type="entry name" value="RecG_dom3_C"/>
    <property type="match status" value="1"/>
</dbReference>
<dbReference type="PROSITE" id="PS51194">
    <property type="entry name" value="HELICASE_CTER"/>
    <property type="match status" value="1"/>
</dbReference>
<dbReference type="GO" id="GO:0003677">
    <property type="term" value="F:DNA binding"/>
    <property type="evidence" value="ECO:0007669"/>
    <property type="project" value="UniProtKB-KW"/>
</dbReference>
<evidence type="ECO:0000256" key="3">
    <source>
        <dbReference type="ARBA" id="ARBA00022741"/>
    </source>
</evidence>
<evidence type="ECO:0000256" key="2">
    <source>
        <dbReference type="ARBA" id="ARBA00017846"/>
    </source>
</evidence>
<dbReference type="GO" id="GO:0006310">
    <property type="term" value="P:DNA recombination"/>
    <property type="evidence" value="ECO:0007669"/>
    <property type="project" value="UniProtKB-UniRule"/>
</dbReference>
<dbReference type="InterPro" id="IPR011545">
    <property type="entry name" value="DEAD/DEAH_box_helicase_dom"/>
</dbReference>
<keyword evidence="11" id="KW-0413">Isomerase</keyword>
<dbReference type="OrthoDB" id="9804325at2"/>
<keyword evidence="4 15" id="KW-0227">DNA damage</keyword>
<evidence type="ECO:0000313" key="18">
    <source>
        <dbReference type="EMBL" id="SOY31526.1"/>
    </source>
</evidence>
<organism evidence="18 19">
    <name type="scientific">Acetatifactor muris</name>
    <dbReference type="NCBI Taxonomy" id="879566"/>
    <lineage>
        <taxon>Bacteria</taxon>
        <taxon>Bacillati</taxon>
        <taxon>Bacillota</taxon>
        <taxon>Clostridia</taxon>
        <taxon>Lachnospirales</taxon>
        <taxon>Lachnospiraceae</taxon>
        <taxon>Acetatifactor</taxon>
    </lineage>
</organism>
<keyword evidence="9 15" id="KW-0233">DNA recombination</keyword>
<reference evidence="18 19" key="1">
    <citation type="submission" date="2018-01" db="EMBL/GenBank/DDBJ databases">
        <authorList>
            <person name="Gaut B.S."/>
            <person name="Morton B.R."/>
            <person name="Clegg M.T."/>
            <person name="Duvall M.R."/>
        </authorList>
    </citation>
    <scope>NUCLEOTIDE SEQUENCE [LARGE SCALE GENOMIC DNA]</scope>
    <source>
        <strain evidence="18">GP69</strain>
    </source>
</reference>
<protein>
    <recommendedName>
        <fullName evidence="2 15">ATP-dependent DNA helicase RecG</fullName>
        <ecNumber evidence="13 15">5.6.2.4</ecNumber>
    </recommendedName>
</protein>
<dbReference type="InterPro" id="IPR047112">
    <property type="entry name" value="RecG/Mfd"/>
</dbReference>
<dbReference type="GO" id="GO:0016887">
    <property type="term" value="F:ATP hydrolysis activity"/>
    <property type="evidence" value="ECO:0007669"/>
    <property type="project" value="RHEA"/>
</dbReference>
<dbReference type="Proteomes" id="UP000236311">
    <property type="component" value="Unassembled WGS sequence"/>
</dbReference>
<dbReference type="EMBL" id="OFSM01000027">
    <property type="protein sequence ID" value="SOY31526.1"/>
    <property type="molecule type" value="Genomic_DNA"/>
</dbReference>
<evidence type="ECO:0000256" key="12">
    <source>
        <dbReference type="ARBA" id="ARBA00034617"/>
    </source>
</evidence>
<dbReference type="RefSeq" id="WP_103241514.1">
    <property type="nucleotide sequence ID" value="NZ_JANJZD010000027.1"/>
</dbReference>
<evidence type="ECO:0000256" key="1">
    <source>
        <dbReference type="ARBA" id="ARBA00007504"/>
    </source>
</evidence>
<dbReference type="EC" id="5.6.2.4" evidence="13 15"/>
<name>A0A2K4ZM74_9FIRM</name>
<keyword evidence="6 15" id="KW-0347">Helicase</keyword>
<dbReference type="SMART" id="SM00487">
    <property type="entry name" value="DEXDc"/>
    <property type="match status" value="1"/>
</dbReference>
<evidence type="ECO:0000259" key="16">
    <source>
        <dbReference type="PROSITE" id="PS51192"/>
    </source>
</evidence>
<keyword evidence="5 15" id="KW-0378">Hydrolase</keyword>
<dbReference type="PANTHER" id="PTHR47964">
    <property type="entry name" value="ATP-DEPENDENT DNA HELICASE HOMOLOG RECG, CHLOROPLASTIC"/>
    <property type="match status" value="1"/>
</dbReference>
<dbReference type="Gene3D" id="2.40.50.140">
    <property type="entry name" value="Nucleic acid-binding proteins"/>
    <property type="match status" value="1"/>
</dbReference>
<dbReference type="InterPro" id="IPR001650">
    <property type="entry name" value="Helicase_C-like"/>
</dbReference>
<dbReference type="NCBIfam" id="NF008168">
    <property type="entry name" value="PRK10917.2-2"/>
    <property type="match status" value="1"/>
</dbReference>
<evidence type="ECO:0000256" key="6">
    <source>
        <dbReference type="ARBA" id="ARBA00022806"/>
    </source>
</evidence>
<dbReference type="AlphaFoldDB" id="A0A2K4ZM74"/>
<evidence type="ECO:0000256" key="13">
    <source>
        <dbReference type="ARBA" id="ARBA00034808"/>
    </source>
</evidence>
<evidence type="ECO:0000256" key="9">
    <source>
        <dbReference type="ARBA" id="ARBA00023172"/>
    </source>
</evidence>
<evidence type="ECO:0000256" key="4">
    <source>
        <dbReference type="ARBA" id="ARBA00022763"/>
    </source>
</evidence>
<keyword evidence="3 15" id="KW-0547">Nucleotide-binding</keyword>
<evidence type="ECO:0000256" key="7">
    <source>
        <dbReference type="ARBA" id="ARBA00022840"/>
    </source>
</evidence>
<comment type="function">
    <text evidence="15">Plays a critical role in recombination and DNA repair. Helps process Holliday junction intermediates to mature products by catalyzing branch migration. Has replication fork regression activity, unwinds stalled or blocked replication forks to make a HJ that can be resolved. Has a DNA unwinding activity characteristic of a DNA helicase with 3'-5' polarity.</text>
</comment>
<keyword evidence="19" id="KW-1185">Reference proteome</keyword>
<evidence type="ECO:0000256" key="15">
    <source>
        <dbReference type="RuleBase" id="RU363016"/>
    </source>
</evidence>
<evidence type="ECO:0000256" key="8">
    <source>
        <dbReference type="ARBA" id="ARBA00023125"/>
    </source>
</evidence>
<evidence type="ECO:0000256" key="11">
    <source>
        <dbReference type="ARBA" id="ARBA00023235"/>
    </source>
</evidence>
<dbReference type="NCBIfam" id="TIGR00643">
    <property type="entry name" value="recG"/>
    <property type="match status" value="1"/>
</dbReference>
<keyword evidence="8" id="KW-0238">DNA-binding</keyword>
<dbReference type="GO" id="GO:0006281">
    <property type="term" value="P:DNA repair"/>
    <property type="evidence" value="ECO:0007669"/>
    <property type="project" value="UniProtKB-UniRule"/>
</dbReference>
<comment type="catalytic activity">
    <reaction evidence="12 15">
        <text>Couples ATP hydrolysis with the unwinding of duplex DNA by translocating in the 3'-5' direction.</text>
        <dbReference type="EC" id="5.6.2.4"/>
    </reaction>
</comment>
<feature type="domain" description="Helicase C-terminal" evidence="17">
    <location>
        <begin position="453"/>
        <end position="618"/>
    </location>
</feature>
<dbReference type="SUPFAM" id="SSF50249">
    <property type="entry name" value="Nucleic acid-binding proteins"/>
    <property type="match status" value="1"/>
</dbReference>
<gene>
    <name evidence="18" type="primary">recG</name>
    <name evidence="18" type="ORF">AMURIS_04270</name>
</gene>
<accession>A0A2K4ZM74</accession>
<evidence type="ECO:0000313" key="19">
    <source>
        <dbReference type="Proteomes" id="UP000236311"/>
    </source>
</evidence>